<dbReference type="PANTHER" id="PTHR43158:SF2">
    <property type="entry name" value="SKFA PEPTIDE EXPORT ATP-BINDING PROTEIN SKFE"/>
    <property type="match status" value="1"/>
</dbReference>
<dbReference type="PROSITE" id="PS50893">
    <property type="entry name" value="ABC_TRANSPORTER_2"/>
    <property type="match status" value="1"/>
</dbReference>
<evidence type="ECO:0000256" key="2">
    <source>
        <dbReference type="ARBA" id="ARBA00022840"/>
    </source>
</evidence>
<evidence type="ECO:0000313" key="5">
    <source>
        <dbReference type="Proteomes" id="UP001499884"/>
    </source>
</evidence>
<dbReference type="Pfam" id="PF00005">
    <property type="entry name" value="ABC_tran"/>
    <property type="match status" value="1"/>
</dbReference>
<sequence length="279" mass="30243">MTVEDPATVPPTVVEVTDIDVVRQGRLLLDSVSMTVRSGEHWALLGSNGAGKSTLLGMVGALTHPTRGRVEVLGRTLGRVDLRELRTSIGHVNPRHPLRSPLRVLDVALTGLTNSVEPVPRWTPPAGEPERALRLLAMLGMGGKAEARWPTLSQGERGRTLIARALMARPRLLLLDEPATGLDLAAREQLLSALDALRLAHPELATVLVTHHLEELPASTTHAMLLREGRCVGSGPAAEVLTTDRVSKCFDHPVRISRTDGRWTARADRISPEEALPQE</sequence>
<accession>A0ABP7F5Y9</accession>
<dbReference type="Gene3D" id="3.40.50.300">
    <property type="entry name" value="P-loop containing nucleotide triphosphate hydrolases"/>
    <property type="match status" value="1"/>
</dbReference>
<dbReference type="InterPro" id="IPR003593">
    <property type="entry name" value="AAA+_ATPase"/>
</dbReference>
<gene>
    <name evidence="4" type="ORF">GCM10023082_31920</name>
</gene>
<keyword evidence="5" id="KW-1185">Reference proteome</keyword>
<evidence type="ECO:0000256" key="1">
    <source>
        <dbReference type="ARBA" id="ARBA00022741"/>
    </source>
</evidence>
<dbReference type="RefSeq" id="WP_345647082.1">
    <property type="nucleotide sequence ID" value="NZ_BAABEP010000019.1"/>
</dbReference>
<comment type="caution">
    <text evidence="4">The sequence shown here is derived from an EMBL/GenBank/DDBJ whole genome shotgun (WGS) entry which is preliminary data.</text>
</comment>
<dbReference type="SMART" id="SM00382">
    <property type="entry name" value="AAA"/>
    <property type="match status" value="1"/>
</dbReference>
<protein>
    <submittedName>
        <fullName evidence="4">ATP-binding cassette domain-containing protein</fullName>
    </submittedName>
</protein>
<dbReference type="Proteomes" id="UP001499884">
    <property type="component" value="Unassembled WGS sequence"/>
</dbReference>
<dbReference type="InterPro" id="IPR027417">
    <property type="entry name" value="P-loop_NTPase"/>
</dbReference>
<keyword evidence="2 4" id="KW-0067">ATP-binding</keyword>
<proteinExistence type="predicted"/>
<dbReference type="PANTHER" id="PTHR43158">
    <property type="entry name" value="SKFA PEPTIDE EXPORT ATP-BINDING PROTEIN SKFE"/>
    <property type="match status" value="1"/>
</dbReference>
<dbReference type="InterPro" id="IPR003439">
    <property type="entry name" value="ABC_transporter-like_ATP-bd"/>
</dbReference>
<keyword evidence="1" id="KW-0547">Nucleotide-binding</keyword>
<dbReference type="SUPFAM" id="SSF52540">
    <property type="entry name" value="P-loop containing nucleoside triphosphate hydrolases"/>
    <property type="match status" value="1"/>
</dbReference>
<dbReference type="EMBL" id="BAABEP010000019">
    <property type="protein sequence ID" value="GAA3731927.1"/>
    <property type="molecule type" value="Genomic_DNA"/>
</dbReference>
<evidence type="ECO:0000259" key="3">
    <source>
        <dbReference type="PROSITE" id="PS50893"/>
    </source>
</evidence>
<name>A0ABP7F5Y9_9ACTN</name>
<reference evidence="5" key="1">
    <citation type="journal article" date="2019" name="Int. J. Syst. Evol. Microbiol.">
        <title>The Global Catalogue of Microorganisms (GCM) 10K type strain sequencing project: providing services to taxonomists for standard genome sequencing and annotation.</title>
        <authorList>
            <consortium name="The Broad Institute Genomics Platform"/>
            <consortium name="The Broad Institute Genome Sequencing Center for Infectious Disease"/>
            <person name="Wu L."/>
            <person name="Ma J."/>
        </authorList>
    </citation>
    <scope>NUCLEOTIDE SEQUENCE [LARGE SCALE GENOMIC DNA]</scope>
    <source>
        <strain evidence="5">JCM 30846</strain>
    </source>
</reference>
<dbReference type="GO" id="GO:0005524">
    <property type="term" value="F:ATP binding"/>
    <property type="evidence" value="ECO:0007669"/>
    <property type="project" value="UniProtKB-KW"/>
</dbReference>
<feature type="domain" description="ABC transporter" evidence="3">
    <location>
        <begin position="14"/>
        <end position="253"/>
    </location>
</feature>
<organism evidence="4 5">
    <name type="scientific">Streptomyces tremellae</name>
    <dbReference type="NCBI Taxonomy" id="1124239"/>
    <lineage>
        <taxon>Bacteria</taxon>
        <taxon>Bacillati</taxon>
        <taxon>Actinomycetota</taxon>
        <taxon>Actinomycetes</taxon>
        <taxon>Kitasatosporales</taxon>
        <taxon>Streptomycetaceae</taxon>
        <taxon>Streptomyces</taxon>
    </lineage>
</organism>
<evidence type="ECO:0000313" key="4">
    <source>
        <dbReference type="EMBL" id="GAA3731927.1"/>
    </source>
</evidence>